<keyword evidence="3" id="KW-1185">Reference proteome</keyword>
<dbReference type="WBParaSite" id="NBR_0001341701-mRNA-1">
    <property type="protein sequence ID" value="NBR_0001341701-mRNA-1"/>
    <property type="gene ID" value="NBR_0001341701"/>
</dbReference>
<evidence type="ECO:0000313" key="4">
    <source>
        <dbReference type="WBParaSite" id="NBR_0001341701-mRNA-1"/>
    </source>
</evidence>
<dbReference type="STRING" id="27835.A0A0N4YAJ6"/>
<evidence type="ECO:0000313" key="3">
    <source>
        <dbReference type="Proteomes" id="UP000271162"/>
    </source>
</evidence>
<evidence type="ECO:0000256" key="1">
    <source>
        <dbReference type="SAM" id="Phobius"/>
    </source>
</evidence>
<dbReference type="Proteomes" id="UP000271162">
    <property type="component" value="Unassembled WGS sequence"/>
</dbReference>
<organism evidence="4">
    <name type="scientific">Nippostrongylus brasiliensis</name>
    <name type="common">Rat hookworm</name>
    <dbReference type="NCBI Taxonomy" id="27835"/>
    <lineage>
        <taxon>Eukaryota</taxon>
        <taxon>Metazoa</taxon>
        <taxon>Ecdysozoa</taxon>
        <taxon>Nematoda</taxon>
        <taxon>Chromadorea</taxon>
        <taxon>Rhabditida</taxon>
        <taxon>Rhabditina</taxon>
        <taxon>Rhabditomorpha</taxon>
        <taxon>Strongyloidea</taxon>
        <taxon>Heligmosomidae</taxon>
        <taxon>Nippostrongylus</taxon>
    </lineage>
</organism>
<feature type="transmembrane region" description="Helical" evidence="1">
    <location>
        <begin position="64"/>
        <end position="93"/>
    </location>
</feature>
<reference evidence="2 3" key="2">
    <citation type="submission" date="2018-11" db="EMBL/GenBank/DDBJ databases">
        <authorList>
            <consortium name="Pathogen Informatics"/>
        </authorList>
    </citation>
    <scope>NUCLEOTIDE SEQUENCE [LARGE SCALE GENOMIC DNA]</scope>
</reference>
<gene>
    <name evidence="2" type="ORF">NBR_LOCUS13418</name>
</gene>
<name>A0A0N4YAJ6_NIPBR</name>
<protein>
    <submittedName>
        <fullName evidence="4">M7</fullName>
    </submittedName>
</protein>
<reference evidence="4" key="1">
    <citation type="submission" date="2017-02" db="UniProtKB">
        <authorList>
            <consortium name="WormBaseParasite"/>
        </authorList>
    </citation>
    <scope>IDENTIFICATION</scope>
</reference>
<sequence>MQAPPHLFELLHLHLPDDDSAADPSHSGNGPSTVAGSMFGNTCIRACGIEDIQYAARSAGDMFIALRFCIVFSTIGFLLCMIVLTATITYMICSKLKQMATLSKILTN</sequence>
<proteinExistence type="predicted"/>
<keyword evidence="1" id="KW-1133">Transmembrane helix</keyword>
<dbReference type="EMBL" id="UYSL01021035">
    <property type="protein sequence ID" value="VDL77007.1"/>
    <property type="molecule type" value="Genomic_DNA"/>
</dbReference>
<accession>A0A0N4YAJ6</accession>
<keyword evidence="1" id="KW-0472">Membrane</keyword>
<evidence type="ECO:0000313" key="2">
    <source>
        <dbReference type="EMBL" id="VDL77007.1"/>
    </source>
</evidence>
<dbReference type="AlphaFoldDB" id="A0A0N4YAJ6"/>
<keyword evidence="1" id="KW-0812">Transmembrane</keyword>